<feature type="chain" id="PRO_5012756065" evidence="5">
    <location>
        <begin position="27"/>
        <end position="1041"/>
    </location>
</feature>
<keyword evidence="4" id="KW-0812">Transmembrane</keyword>
<dbReference type="SMART" id="SM00408">
    <property type="entry name" value="IGc2"/>
    <property type="match status" value="4"/>
</dbReference>
<feature type="domain" description="Ig-like" evidence="6">
    <location>
        <begin position="395"/>
        <end position="479"/>
    </location>
</feature>
<feature type="region of interest" description="Disordered" evidence="3">
    <location>
        <begin position="1013"/>
        <end position="1041"/>
    </location>
</feature>
<feature type="signal peptide" evidence="5">
    <location>
        <begin position="1"/>
        <end position="26"/>
    </location>
</feature>
<dbReference type="Gene3D" id="2.60.40.10">
    <property type="entry name" value="Immunoglobulins"/>
    <property type="match status" value="6"/>
</dbReference>
<keyword evidence="4" id="KW-1133">Transmembrane helix</keyword>
<dbReference type="FunFam" id="2.60.40.10:FF:000028">
    <property type="entry name" value="Neuronal cell adhesion molecule"/>
    <property type="match status" value="1"/>
</dbReference>
<dbReference type="Pfam" id="PF00041">
    <property type="entry name" value="fn3"/>
    <property type="match status" value="1"/>
</dbReference>
<keyword evidence="9" id="KW-1185">Reference proteome</keyword>
<evidence type="ECO:0000313" key="8">
    <source>
        <dbReference type="EnsemblMetazoa" id="Aqu2.1.42714_001"/>
    </source>
</evidence>
<dbReference type="SMART" id="SM00060">
    <property type="entry name" value="FN3"/>
    <property type="match status" value="2"/>
</dbReference>
<evidence type="ECO:0000259" key="7">
    <source>
        <dbReference type="PROSITE" id="PS50853"/>
    </source>
</evidence>
<dbReference type="InterPro" id="IPR007110">
    <property type="entry name" value="Ig-like_dom"/>
</dbReference>
<evidence type="ECO:0000256" key="2">
    <source>
        <dbReference type="ARBA" id="ARBA00023157"/>
    </source>
</evidence>
<dbReference type="PROSITE" id="PS50853">
    <property type="entry name" value="FN3"/>
    <property type="match status" value="2"/>
</dbReference>
<dbReference type="Pfam" id="PF13927">
    <property type="entry name" value="Ig_3"/>
    <property type="match status" value="2"/>
</dbReference>
<dbReference type="STRING" id="400682.A0A1X7VS55"/>
<reference evidence="9" key="1">
    <citation type="journal article" date="2010" name="Nature">
        <title>The Amphimedon queenslandica genome and the evolution of animal complexity.</title>
        <authorList>
            <person name="Srivastava M."/>
            <person name="Simakov O."/>
            <person name="Chapman J."/>
            <person name="Fahey B."/>
            <person name="Gauthier M.E."/>
            <person name="Mitros T."/>
            <person name="Richards G.S."/>
            <person name="Conaco C."/>
            <person name="Dacre M."/>
            <person name="Hellsten U."/>
            <person name="Larroux C."/>
            <person name="Putnam N.H."/>
            <person name="Stanke M."/>
            <person name="Adamska M."/>
            <person name="Darling A."/>
            <person name="Degnan S.M."/>
            <person name="Oakley T.H."/>
            <person name="Plachetzki D.C."/>
            <person name="Zhai Y."/>
            <person name="Adamski M."/>
            <person name="Calcino A."/>
            <person name="Cummins S.F."/>
            <person name="Goodstein D.M."/>
            <person name="Harris C."/>
            <person name="Jackson D.J."/>
            <person name="Leys S.P."/>
            <person name="Shu S."/>
            <person name="Woodcroft B.J."/>
            <person name="Vervoort M."/>
            <person name="Kosik K.S."/>
            <person name="Manning G."/>
            <person name="Degnan B.M."/>
            <person name="Rokhsar D.S."/>
        </authorList>
    </citation>
    <scope>NUCLEOTIDE SEQUENCE [LARGE SCALE GENOMIC DNA]</scope>
</reference>
<evidence type="ECO:0000256" key="4">
    <source>
        <dbReference type="SAM" id="Phobius"/>
    </source>
</evidence>
<protein>
    <submittedName>
        <fullName evidence="8">Uncharacterized protein</fullName>
    </submittedName>
</protein>
<reference evidence="8" key="2">
    <citation type="submission" date="2017-05" db="UniProtKB">
        <authorList>
            <consortium name="EnsemblMetazoa"/>
        </authorList>
    </citation>
    <scope>IDENTIFICATION</scope>
</reference>
<dbReference type="SUPFAM" id="SSF48726">
    <property type="entry name" value="Immunoglobulin"/>
    <property type="match status" value="5"/>
</dbReference>
<feature type="domain" description="Ig-like" evidence="6">
    <location>
        <begin position="493"/>
        <end position="574"/>
    </location>
</feature>
<dbReference type="OrthoDB" id="5982258at2759"/>
<dbReference type="InterPro" id="IPR003598">
    <property type="entry name" value="Ig_sub2"/>
</dbReference>
<dbReference type="AlphaFoldDB" id="A0A1X7VS55"/>
<dbReference type="KEGG" id="aqu:100632479"/>
<evidence type="ECO:0000256" key="3">
    <source>
        <dbReference type="SAM" id="MobiDB-lite"/>
    </source>
</evidence>
<feature type="domain" description="Ig-like" evidence="6">
    <location>
        <begin position="312"/>
        <end position="389"/>
    </location>
</feature>
<feature type="domain" description="Fibronectin type-III" evidence="7">
    <location>
        <begin position="706"/>
        <end position="807"/>
    </location>
</feature>
<feature type="compositionally biased region" description="Polar residues" evidence="3">
    <location>
        <begin position="1024"/>
        <end position="1041"/>
    </location>
</feature>
<evidence type="ECO:0000256" key="5">
    <source>
        <dbReference type="SAM" id="SignalP"/>
    </source>
</evidence>
<keyword evidence="4" id="KW-0472">Membrane</keyword>
<dbReference type="InterPro" id="IPR003961">
    <property type="entry name" value="FN3_dom"/>
</dbReference>
<dbReference type="EnsemblMetazoa" id="XM_011408287.2">
    <property type="protein sequence ID" value="XP_011406589.2"/>
    <property type="gene ID" value="LOC100632479"/>
</dbReference>
<dbReference type="InParanoid" id="A0A1X7VS55"/>
<dbReference type="InterPro" id="IPR036116">
    <property type="entry name" value="FN3_sf"/>
</dbReference>
<dbReference type="PROSITE" id="PS50835">
    <property type="entry name" value="IG_LIKE"/>
    <property type="match status" value="5"/>
</dbReference>
<dbReference type="CDD" id="cd00063">
    <property type="entry name" value="FN3"/>
    <property type="match status" value="2"/>
</dbReference>
<proteinExistence type="predicted"/>
<name>A0A1X7VS55_AMPQE</name>
<dbReference type="CDD" id="cd00096">
    <property type="entry name" value="Ig"/>
    <property type="match status" value="2"/>
</dbReference>
<dbReference type="SUPFAM" id="SSF49265">
    <property type="entry name" value="Fibronectin type III"/>
    <property type="match status" value="1"/>
</dbReference>
<accession>A0A1X7VS55</accession>
<keyword evidence="2" id="KW-1015">Disulfide bond</keyword>
<dbReference type="eggNOG" id="KOG3513">
    <property type="taxonomic scope" value="Eukaryota"/>
</dbReference>
<dbReference type="PANTHER" id="PTHR44170">
    <property type="entry name" value="PROTEIN SIDEKICK"/>
    <property type="match status" value="1"/>
</dbReference>
<feature type="domain" description="Ig-like" evidence="6">
    <location>
        <begin position="30"/>
        <end position="117"/>
    </location>
</feature>
<evidence type="ECO:0000259" key="6">
    <source>
        <dbReference type="PROSITE" id="PS50835"/>
    </source>
</evidence>
<dbReference type="PANTHER" id="PTHR44170:SF46">
    <property type="entry name" value="PROTEIN SIDEKICK"/>
    <property type="match status" value="1"/>
</dbReference>
<sequence>MKPVNLFSLSLPFITFLIASYHQVSSQSLPNITIRPSDDTALHSSSNIRLDCTANTTSNVSYQWLRNGNIVLPTSKISILPNNSLLISGFESVHNGNYSCNVTNGNWTLISHSVLVSLAYVTSSQNGQTVQKNVTRNNYTILPCLPSYTGYPLHELSPLWHVYDLANYPMYVLFVGSVNSENSAIVGGNGDLYLRKVITPLKYECRLTNSITQSYQYHATTINVVGSIAELAPTPLAVPTDVTVAKGDRTSMNCIASGSLSVVNMTGPDGAVISKGIQSINSADSSDEGSYSCDITGTPGTYTGTLTIKHAPSITVHPPSSVDITYGSSLTLSCTATGSDISWVWYHNGIKISDSSTLVVSTTGLEDSGAYQCFATNEAGVDSKSTLVTVKTVPPSFTNNGRLSNTLGFARENLTLRCNATGAPAPFYEWKKEETSISESNSDFSLSSPGVLVFKSLNSALQGNYTCIAKSMIDPQTVVGMVSSTAQVYVAEPTVITSVHKPSIIIYKGESFVLNCSVSHDTSKTNIALHWTLNGTIIPNNTHTRLMRSADQSELSLRVMAAGSNDLGHYQCQALTSYINTPFLTAPVVYSERTSIIVTNFPVKPSVTNVSSSYPTVLEVKWIYDGYDYNVESYRIEIQNSTSDAWYPSKPNTAISATSTTRAYIVELEPYSYYSVRVVAILTDGREVASDPYGPVRTAQAVPGLPPQRLRAVSRSKTDITLFWEPPAVTARYGVITDYTVSYWVSSTGASPPQSSSIINQTIGSNATTHVLSRLAGGNTYWIRIAAHNTAGMGPFSSTINATTDSNIGGTSDSDDPIHRKTWFIFLLCFVGLILIILGVACIATARWNSNRKGHKYPVGSSFRGEEVVDFSRDVVNDYEKRRKPLEPINSVFSDDETRESESSQATLPQSMTHAMYGPSTDSVIRRGIPLHVPPLPGYAMPPSYINPPSFEDSMKQRLNKRRSASMSFLERAEHFNLGGSGWSVGHDPKAGFLMYEDVDTDSVDKTHLHHIQDDISGGSSDSRLQSNPLATRSGSLATFV</sequence>
<dbReference type="InterPro" id="IPR003599">
    <property type="entry name" value="Ig_sub"/>
</dbReference>
<gene>
    <name evidence="8" type="primary">100632479</name>
</gene>
<feature type="domain" description="Ig-like" evidence="6">
    <location>
        <begin position="233"/>
        <end position="307"/>
    </location>
</feature>
<keyword evidence="5" id="KW-0732">Signal</keyword>
<keyword evidence="1" id="KW-0677">Repeat</keyword>
<evidence type="ECO:0000256" key="1">
    <source>
        <dbReference type="ARBA" id="ARBA00022737"/>
    </source>
</evidence>
<dbReference type="SMART" id="SM00409">
    <property type="entry name" value="IG"/>
    <property type="match status" value="5"/>
</dbReference>
<organism evidence="8">
    <name type="scientific">Amphimedon queenslandica</name>
    <name type="common">Sponge</name>
    <dbReference type="NCBI Taxonomy" id="400682"/>
    <lineage>
        <taxon>Eukaryota</taxon>
        <taxon>Metazoa</taxon>
        <taxon>Porifera</taxon>
        <taxon>Demospongiae</taxon>
        <taxon>Heteroscleromorpha</taxon>
        <taxon>Haplosclerida</taxon>
        <taxon>Niphatidae</taxon>
        <taxon>Amphimedon</taxon>
    </lineage>
</organism>
<dbReference type="EnsemblMetazoa" id="Aqu2.1.42714_001">
    <property type="protein sequence ID" value="Aqu2.1.42714_001"/>
    <property type="gene ID" value="Aqu2.1.42714"/>
</dbReference>
<evidence type="ECO:0000313" key="9">
    <source>
        <dbReference type="Proteomes" id="UP000007879"/>
    </source>
</evidence>
<dbReference type="GO" id="GO:0098609">
    <property type="term" value="P:cell-cell adhesion"/>
    <property type="evidence" value="ECO:0007669"/>
    <property type="project" value="TreeGrafter"/>
</dbReference>
<dbReference type="InterPro" id="IPR036179">
    <property type="entry name" value="Ig-like_dom_sf"/>
</dbReference>
<feature type="transmembrane region" description="Helical" evidence="4">
    <location>
        <begin position="823"/>
        <end position="846"/>
    </location>
</feature>
<dbReference type="InterPro" id="IPR013783">
    <property type="entry name" value="Ig-like_fold"/>
</dbReference>
<feature type="domain" description="Fibronectin type-III" evidence="7">
    <location>
        <begin position="601"/>
        <end position="701"/>
    </location>
</feature>
<dbReference type="Pfam" id="PF13895">
    <property type="entry name" value="Ig_2"/>
    <property type="match status" value="2"/>
</dbReference>
<feature type="region of interest" description="Disordered" evidence="3">
    <location>
        <begin position="888"/>
        <end position="907"/>
    </location>
</feature>
<dbReference type="Proteomes" id="UP000007879">
    <property type="component" value="Unassembled WGS sequence"/>
</dbReference>